<proteinExistence type="predicted"/>
<dbReference type="EMBL" id="BARV01041706">
    <property type="protein sequence ID" value="GAI53256.1"/>
    <property type="molecule type" value="Genomic_DNA"/>
</dbReference>
<reference evidence="1" key="1">
    <citation type="journal article" date="2014" name="Front. Microbiol.">
        <title>High frequency of phylogenetically diverse reductive dehalogenase-homologous genes in deep subseafloor sedimentary metagenomes.</title>
        <authorList>
            <person name="Kawai M."/>
            <person name="Futagami T."/>
            <person name="Toyoda A."/>
            <person name="Takaki Y."/>
            <person name="Nishi S."/>
            <person name="Hori S."/>
            <person name="Arai W."/>
            <person name="Tsubouchi T."/>
            <person name="Morono Y."/>
            <person name="Uchiyama I."/>
            <person name="Ito T."/>
            <person name="Fujiyama A."/>
            <person name="Inagaki F."/>
            <person name="Takami H."/>
        </authorList>
    </citation>
    <scope>NUCLEOTIDE SEQUENCE</scope>
    <source>
        <strain evidence="1">Expedition CK06-06</strain>
    </source>
</reference>
<protein>
    <submittedName>
        <fullName evidence="1">Uncharacterized protein</fullName>
    </submittedName>
</protein>
<feature type="non-terminal residue" evidence="1">
    <location>
        <position position="1"/>
    </location>
</feature>
<gene>
    <name evidence="1" type="ORF">S06H3_63019</name>
</gene>
<organism evidence="1">
    <name type="scientific">marine sediment metagenome</name>
    <dbReference type="NCBI Taxonomy" id="412755"/>
    <lineage>
        <taxon>unclassified sequences</taxon>
        <taxon>metagenomes</taxon>
        <taxon>ecological metagenomes</taxon>
    </lineage>
</organism>
<comment type="caution">
    <text evidence="1">The sequence shown here is derived from an EMBL/GenBank/DDBJ whole genome shotgun (WGS) entry which is preliminary data.</text>
</comment>
<accession>X1QEK9</accession>
<sequence length="40" mass="4446">LTSTEMLVTILFIGMVEARIVKESVTGYTSVGWWLVNTSL</sequence>
<evidence type="ECO:0000313" key="1">
    <source>
        <dbReference type="EMBL" id="GAI53256.1"/>
    </source>
</evidence>
<name>X1QEK9_9ZZZZ</name>
<dbReference type="AlphaFoldDB" id="X1QEK9"/>